<dbReference type="RefSeq" id="WP_345325626.1">
    <property type="nucleotide sequence ID" value="NZ_BAABGA010000054.1"/>
</dbReference>
<reference evidence="4" key="1">
    <citation type="journal article" date="2019" name="Int. J. Syst. Evol. Microbiol.">
        <title>The Global Catalogue of Microorganisms (GCM) 10K type strain sequencing project: providing services to taxonomists for standard genome sequencing and annotation.</title>
        <authorList>
            <consortium name="The Broad Institute Genomics Platform"/>
            <consortium name="The Broad Institute Genome Sequencing Center for Infectious Disease"/>
            <person name="Wu L."/>
            <person name="Ma J."/>
        </authorList>
    </citation>
    <scope>NUCLEOTIDE SEQUENCE [LARGE SCALE GENOMIC DNA]</scope>
    <source>
        <strain evidence="4">JCM 17759</strain>
    </source>
</reference>
<keyword evidence="4" id="KW-1185">Reference proteome</keyword>
<protein>
    <submittedName>
        <fullName evidence="3">DUF1559 domain-containing protein</fullName>
    </submittedName>
</protein>
<dbReference type="Proteomes" id="UP001500840">
    <property type="component" value="Unassembled WGS sequence"/>
</dbReference>
<dbReference type="Gene3D" id="3.30.700.10">
    <property type="entry name" value="Glycoprotein, Type 4 Pilin"/>
    <property type="match status" value="1"/>
</dbReference>
<dbReference type="PANTHER" id="PTHR30093:SF2">
    <property type="entry name" value="TYPE II SECRETION SYSTEM PROTEIN H"/>
    <property type="match status" value="1"/>
</dbReference>
<feature type="domain" description="DUF1559" evidence="2">
    <location>
        <begin position="35"/>
        <end position="365"/>
    </location>
</feature>
<dbReference type="Pfam" id="PF07963">
    <property type="entry name" value="N_methyl"/>
    <property type="match status" value="1"/>
</dbReference>
<dbReference type="Pfam" id="PF07596">
    <property type="entry name" value="SBP_bac_10"/>
    <property type="match status" value="1"/>
</dbReference>
<dbReference type="InterPro" id="IPR027558">
    <property type="entry name" value="Pre_pil_HX9DG_C"/>
</dbReference>
<name>A0ABP8N5J5_9BACT</name>
<feature type="region of interest" description="Disordered" evidence="1">
    <location>
        <begin position="191"/>
        <end position="210"/>
    </location>
</feature>
<dbReference type="EMBL" id="BAABGA010000054">
    <property type="protein sequence ID" value="GAA4461683.1"/>
    <property type="molecule type" value="Genomic_DNA"/>
</dbReference>
<dbReference type="NCBIfam" id="TIGR04294">
    <property type="entry name" value="pre_pil_HX9DG"/>
    <property type="match status" value="1"/>
</dbReference>
<evidence type="ECO:0000313" key="3">
    <source>
        <dbReference type="EMBL" id="GAA4461683.1"/>
    </source>
</evidence>
<dbReference type="PANTHER" id="PTHR30093">
    <property type="entry name" value="GENERAL SECRETION PATHWAY PROTEIN G"/>
    <property type="match status" value="1"/>
</dbReference>
<comment type="caution">
    <text evidence="3">The sequence shown here is derived from an EMBL/GenBank/DDBJ whole genome shotgun (WGS) entry which is preliminary data.</text>
</comment>
<dbReference type="SUPFAM" id="SSF54523">
    <property type="entry name" value="Pili subunits"/>
    <property type="match status" value="1"/>
</dbReference>
<proteinExistence type="predicted"/>
<evidence type="ECO:0000256" key="1">
    <source>
        <dbReference type="SAM" id="MobiDB-lite"/>
    </source>
</evidence>
<evidence type="ECO:0000259" key="2">
    <source>
        <dbReference type="Pfam" id="PF07596"/>
    </source>
</evidence>
<organism evidence="3 4">
    <name type="scientific">Novipirellula rosea</name>
    <dbReference type="NCBI Taxonomy" id="1031540"/>
    <lineage>
        <taxon>Bacteria</taxon>
        <taxon>Pseudomonadati</taxon>
        <taxon>Planctomycetota</taxon>
        <taxon>Planctomycetia</taxon>
        <taxon>Pirellulales</taxon>
        <taxon>Pirellulaceae</taxon>
        <taxon>Novipirellula</taxon>
    </lineage>
</organism>
<dbReference type="InterPro" id="IPR011453">
    <property type="entry name" value="DUF1559"/>
</dbReference>
<dbReference type="InterPro" id="IPR012902">
    <property type="entry name" value="N_methyl_site"/>
</dbReference>
<dbReference type="NCBIfam" id="TIGR02532">
    <property type="entry name" value="IV_pilin_GFxxxE"/>
    <property type="match status" value="1"/>
</dbReference>
<sequence length="401" mass="42805">MSTNSAYRKAFTLVELLVVIAIIGVLVGLLLPAVQAAREAARRMSCSNNFKQLGLAIHNYHSAYQQLPQEGAGSARPFGMTNNESNLGLLSGHVGLLPFFEQQAVWEQISNELKFQASGAVKSPPFPPMGHPPWATNYGPWVTELPALRCPSDPGKGLPSLGRSNYAFCLGDAIFLVHSGGRNRKLVYESDTSAQARSGGNNETDNSSAAVTARANNRGMFWFRHSTRFRDVLDGLSNTIAMGEIATSIGASEVNADMIYGATDTLLTNPAYCDDFIDSQRPQFLVSGTDTISAGNATTARGYRWSDGRLMHSGFVTIRTPNKASCIWGGSDNNLGYSTVGSRHQGGAHVMMGDGAVKFVTDSIEGGTQTAAPAAAGRPSPYGLWGSLGTRAAKEVIDEDF</sequence>
<accession>A0ABP8N5J5</accession>
<evidence type="ECO:0000313" key="4">
    <source>
        <dbReference type="Proteomes" id="UP001500840"/>
    </source>
</evidence>
<gene>
    <name evidence="3" type="ORF">GCM10023156_44700</name>
</gene>
<dbReference type="InterPro" id="IPR045584">
    <property type="entry name" value="Pilin-like"/>
</dbReference>